<accession>A0A251U7R8</accession>
<dbReference type="STRING" id="4232.A0A251U7R8"/>
<dbReference type="Gene3D" id="3.40.50.880">
    <property type="match status" value="1"/>
</dbReference>
<protein>
    <submittedName>
        <fullName evidence="2">Putative class I glutamine amidotransferase-like protein</fullName>
    </submittedName>
</protein>
<dbReference type="PANTHER" id="PTHR42701:SF1">
    <property type="entry name" value="IMIDAZOLE GLYCEROL PHOSPHATE SYNTHASE SUBUNIT HISH"/>
    <property type="match status" value="1"/>
</dbReference>
<dbReference type="GO" id="GO:0016763">
    <property type="term" value="F:pentosyltransferase activity"/>
    <property type="evidence" value="ECO:0007669"/>
    <property type="project" value="InterPro"/>
</dbReference>
<evidence type="ECO:0000256" key="1">
    <source>
        <dbReference type="ARBA" id="ARBA00022962"/>
    </source>
</evidence>
<proteinExistence type="predicted"/>
<sequence length="56" mass="6391">MVLVMFRVIRNAIRYLGLDIKDVQTPEDILNAKRLIFPGVGAFASMMECFKTERDG</sequence>
<evidence type="ECO:0000313" key="2">
    <source>
        <dbReference type="EMBL" id="OTG19417.1"/>
    </source>
</evidence>
<dbReference type="GO" id="GO:0000105">
    <property type="term" value="P:L-histidine biosynthetic process"/>
    <property type="evidence" value="ECO:0007669"/>
    <property type="project" value="InterPro"/>
</dbReference>
<reference evidence="3" key="1">
    <citation type="journal article" date="2017" name="Nature">
        <title>The sunflower genome provides insights into oil metabolism, flowering and Asterid evolution.</title>
        <authorList>
            <person name="Badouin H."/>
            <person name="Gouzy J."/>
            <person name="Grassa C.J."/>
            <person name="Murat F."/>
            <person name="Staton S.E."/>
            <person name="Cottret L."/>
            <person name="Lelandais-Briere C."/>
            <person name="Owens G.L."/>
            <person name="Carrere S."/>
            <person name="Mayjonade B."/>
            <person name="Legrand L."/>
            <person name="Gill N."/>
            <person name="Kane N.C."/>
            <person name="Bowers J.E."/>
            <person name="Hubner S."/>
            <person name="Bellec A."/>
            <person name="Berard A."/>
            <person name="Berges H."/>
            <person name="Blanchet N."/>
            <person name="Boniface M.C."/>
            <person name="Brunel D."/>
            <person name="Catrice O."/>
            <person name="Chaidir N."/>
            <person name="Claudel C."/>
            <person name="Donnadieu C."/>
            <person name="Faraut T."/>
            <person name="Fievet G."/>
            <person name="Helmstetter N."/>
            <person name="King M."/>
            <person name="Knapp S.J."/>
            <person name="Lai Z."/>
            <person name="Le Paslier M.C."/>
            <person name="Lippi Y."/>
            <person name="Lorenzon L."/>
            <person name="Mandel J.R."/>
            <person name="Marage G."/>
            <person name="Marchand G."/>
            <person name="Marquand E."/>
            <person name="Bret-Mestries E."/>
            <person name="Morien E."/>
            <person name="Nambeesan S."/>
            <person name="Nguyen T."/>
            <person name="Pegot-Espagnet P."/>
            <person name="Pouilly N."/>
            <person name="Raftis F."/>
            <person name="Sallet E."/>
            <person name="Schiex T."/>
            <person name="Thomas J."/>
            <person name="Vandecasteele C."/>
            <person name="Vares D."/>
            <person name="Vear F."/>
            <person name="Vautrin S."/>
            <person name="Crespi M."/>
            <person name="Mangin B."/>
            <person name="Burke J.M."/>
            <person name="Salse J."/>
            <person name="Munos S."/>
            <person name="Vincourt P."/>
            <person name="Rieseberg L.H."/>
            <person name="Langlade N.B."/>
        </authorList>
    </citation>
    <scope>NUCLEOTIDE SEQUENCE [LARGE SCALE GENOMIC DNA]</scope>
    <source>
        <strain evidence="3">cv. SF193</strain>
    </source>
</reference>
<name>A0A251U7R8_HELAN</name>
<dbReference type="Proteomes" id="UP000215914">
    <property type="component" value="Chromosome 8"/>
</dbReference>
<evidence type="ECO:0000313" key="3">
    <source>
        <dbReference type="Proteomes" id="UP000215914"/>
    </source>
</evidence>
<dbReference type="PANTHER" id="PTHR42701">
    <property type="entry name" value="IMIDAZOLE GLYCEROL PHOSPHATE SYNTHASE SUBUNIT HISH"/>
    <property type="match status" value="1"/>
</dbReference>
<keyword evidence="2" id="KW-0808">Transferase</keyword>
<dbReference type="InterPro" id="IPR010139">
    <property type="entry name" value="Imidazole-glycPsynth_HisH"/>
</dbReference>
<dbReference type="AlphaFoldDB" id="A0A251U7R8"/>
<keyword evidence="3" id="KW-1185">Reference proteome</keyword>
<dbReference type="EMBL" id="CM007897">
    <property type="protein sequence ID" value="OTG19417.1"/>
    <property type="molecule type" value="Genomic_DNA"/>
</dbReference>
<gene>
    <name evidence="2" type="ORF">HannXRQ_Chr08g0233831</name>
</gene>
<dbReference type="InParanoid" id="A0A251U7R8"/>
<keyword evidence="1 2" id="KW-0315">Glutamine amidotransferase</keyword>
<dbReference type="InterPro" id="IPR029062">
    <property type="entry name" value="Class_I_gatase-like"/>
</dbReference>
<organism evidence="2 3">
    <name type="scientific">Helianthus annuus</name>
    <name type="common">Common sunflower</name>
    <dbReference type="NCBI Taxonomy" id="4232"/>
    <lineage>
        <taxon>Eukaryota</taxon>
        <taxon>Viridiplantae</taxon>
        <taxon>Streptophyta</taxon>
        <taxon>Embryophyta</taxon>
        <taxon>Tracheophyta</taxon>
        <taxon>Spermatophyta</taxon>
        <taxon>Magnoliopsida</taxon>
        <taxon>eudicotyledons</taxon>
        <taxon>Gunneridae</taxon>
        <taxon>Pentapetalae</taxon>
        <taxon>asterids</taxon>
        <taxon>campanulids</taxon>
        <taxon>Asterales</taxon>
        <taxon>Asteraceae</taxon>
        <taxon>Asteroideae</taxon>
        <taxon>Heliantheae alliance</taxon>
        <taxon>Heliantheae</taxon>
        <taxon>Helianthus</taxon>
    </lineage>
</organism>
<dbReference type="SUPFAM" id="SSF52317">
    <property type="entry name" value="Class I glutamine amidotransferase-like"/>
    <property type="match status" value="1"/>
</dbReference>